<dbReference type="SUPFAM" id="SSF53649">
    <property type="entry name" value="Alkaline phosphatase-like"/>
    <property type="match status" value="1"/>
</dbReference>
<dbReference type="Gene3D" id="3.30.1120.10">
    <property type="match status" value="1"/>
</dbReference>
<comment type="caution">
    <text evidence="6">The sequence shown here is derived from an EMBL/GenBank/DDBJ whole genome shotgun (WGS) entry which is preliminary data.</text>
</comment>
<organism evidence="6 7">
    <name type="scientific">Persicitalea jodogahamensis</name>
    <dbReference type="NCBI Taxonomy" id="402147"/>
    <lineage>
        <taxon>Bacteria</taxon>
        <taxon>Pseudomonadati</taxon>
        <taxon>Bacteroidota</taxon>
        <taxon>Cytophagia</taxon>
        <taxon>Cytophagales</taxon>
        <taxon>Spirosomataceae</taxon>
        <taxon>Persicitalea</taxon>
    </lineage>
</organism>
<dbReference type="Gene3D" id="3.40.720.10">
    <property type="entry name" value="Alkaline Phosphatase, subunit A"/>
    <property type="match status" value="1"/>
</dbReference>
<dbReference type="GO" id="GO:0004065">
    <property type="term" value="F:arylsulfatase activity"/>
    <property type="evidence" value="ECO:0007669"/>
    <property type="project" value="TreeGrafter"/>
</dbReference>
<evidence type="ECO:0000256" key="4">
    <source>
        <dbReference type="ARBA" id="ARBA00022837"/>
    </source>
</evidence>
<comment type="similarity">
    <text evidence="1">Belongs to the sulfatase family.</text>
</comment>
<evidence type="ECO:0000313" key="6">
    <source>
        <dbReference type="EMBL" id="GHB71172.1"/>
    </source>
</evidence>
<evidence type="ECO:0000259" key="5">
    <source>
        <dbReference type="Pfam" id="PF00884"/>
    </source>
</evidence>
<proteinExistence type="inferred from homology"/>
<protein>
    <submittedName>
        <fullName evidence="6">Arylsulfatase</fullName>
    </submittedName>
</protein>
<evidence type="ECO:0000256" key="1">
    <source>
        <dbReference type="ARBA" id="ARBA00008779"/>
    </source>
</evidence>
<dbReference type="PANTHER" id="PTHR42693:SF53">
    <property type="entry name" value="ENDO-4-O-SULFATASE"/>
    <property type="match status" value="1"/>
</dbReference>
<dbReference type="Proteomes" id="UP000598271">
    <property type="component" value="Unassembled WGS sequence"/>
</dbReference>
<dbReference type="CDD" id="cd16025">
    <property type="entry name" value="PAS_like"/>
    <property type="match status" value="1"/>
</dbReference>
<dbReference type="InterPro" id="IPR050738">
    <property type="entry name" value="Sulfatase"/>
</dbReference>
<keyword evidence="3" id="KW-0378">Hydrolase</keyword>
<dbReference type="InterPro" id="IPR024607">
    <property type="entry name" value="Sulfatase_CS"/>
</dbReference>
<evidence type="ECO:0000313" key="7">
    <source>
        <dbReference type="Proteomes" id="UP000598271"/>
    </source>
</evidence>
<dbReference type="Pfam" id="PF00884">
    <property type="entry name" value="Sulfatase"/>
    <property type="match status" value="1"/>
</dbReference>
<evidence type="ECO:0000256" key="3">
    <source>
        <dbReference type="ARBA" id="ARBA00022801"/>
    </source>
</evidence>
<accession>A0A8J3D9P7</accession>
<dbReference type="EMBL" id="BMXF01000002">
    <property type="protein sequence ID" value="GHB71172.1"/>
    <property type="molecule type" value="Genomic_DNA"/>
</dbReference>
<evidence type="ECO:0000256" key="2">
    <source>
        <dbReference type="ARBA" id="ARBA00022723"/>
    </source>
</evidence>
<dbReference type="InterPro" id="IPR017850">
    <property type="entry name" value="Alkaline_phosphatase_core_sf"/>
</dbReference>
<dbReference type="PROSITE" id="PS00149">
    <property type="entry name" value="SULFATASE_2"/>
    <property type="match status" value="1"/>
</dbReference>
<keyword evidence="2" id="KW-0479">Metal-binding</keyword>
<dbReference type="GO" id="GO:0046872">
    <property type="term" value="F:metal ion binding"/>
    <property type="evidence" value="ECO:0007669"/>
    <property type="project" value="UniProtKB-KW"/>
</dbReference>
<reference evidence="6 7" key="1">
    <citation type="journal article" date="2014" name="Int. J. Syst. Evol. Microbiol.">
        <title>Complete genome sequence of Corynebacterium casei LMG S-19264T (=DSM 44701T), isolated from a smear-ripened cheese.</title>
        <authorList>
            <consortium name="US DOE Joint Genome Institute (JGI-PGF)"/>
            <person name="Walter F."/>
            <person name="Albersmeier A."/>
            <person name="Kalinowski J."/>
            <person name="Ruckert C."/>
        </authorList>
    </citation>
    <scope>NUCLEOTIDE SEQUENCE [LARGE SCALE GENOMIC DNA]</scope>
    <source>
        <strain evidence="6 7">KCTC 12866</strain>
    </source>
</reference>
<keyword evidence="4" id="KW-0106">Calcium</keyword>
<keyword evidence="7" id="KW-1185">Reference proteome</keyword>
<dbReference type="PANTHER" id="PTHR42693">
    <property type="entry name" value="ARYLSULFATASE FAMILY MEMBER"/>
    <property type="match status" value="1"/>
</dbReference>
<feature type="domain" description="Sulfatase N-terminal" evidence="5">
    <location>
        <begin position="15"/>
        <end position="427"/>
    </location>
</feature>
<name>A0A8J3D9P7_9BACT</name>
<sequence length="530" mass="59497">MSFIAGSGNAPEQKPNIIVIMADDMGYSDLGCYGGEIKTPNLDKLAANGLRFRNAYNSARCCPTRASMLTGQYQHKVGLDRNGKSLNLSGVTIAEALKPAGYQTGMVGKWHLSEAVPLKDKEKHLNWLNHQYDPGIPFAELSTYPINRGFEKYYGIIWGVVDYFDPFSLVDGDKPVKTVAKDYYITDDFSNKASEYIQDFSKKEAPFFLYLAYTSPHWPIQAPEAEIAKYMDTYKDGWDVLQKTRRERQIKMSLLTAADNPLSPIEGRKWAELSTEEKAFNVKKMATHAAMVARMDAGIGQVLKTLEDTGELDNTLIVFMSDNGASPEIPRVPGYDRPSETRAGEKLLYADEIPTAAIGKEIVYTGIGPEWANAINSPFRLWKAESIGGGVRTSMIVNWKGLKTKKGSTTDELTHVMDILPTILELTSTPYPKEHQGHKINEMDGKSLVPIFMNKNRPGHPQLFFEHEGGRALIEGDWKLVQPKEQAWELFNLKADRTESNDLMDKNPEKGKTMLEKYEAWSKRMGISEK</sequence>
<dbReference type="AlphaFoldDB" id="A0A8J3D9P7"/>
<dbReference type="InterPro" id="IPR000917">
    <property type="entry name" value="Sulfatase_N"/>
</dbReference>
<gene>
    <name evidence="6" type="ORF">GCM10007390_26180</name>
</gene>